<evidence type="ECO:0000313" key="1">
    <source>
        <dbReference type="EMBL" id="ERM99338.1"/>
    </source>
</evidence>
<organism evidence="1 2">
    <name type="scientific">Amborella trichopoda</name>
    <dbReference type="NCBI Taxonomy" id="13333"/>
    <lineage>
        <taxon>Eukaryota</taxon>
        <taxon>Viridiplantae</taxon>
        <taxon>Streptophyta</taxon>
        <taxon>Embryophyta</taxon>
        <taxon>Tracheophyta</taxon>
        <taxon>Spermatophyta</taxon>
        <taxon>Magnoliopsida</taxon>
        <taxon>Amborellales</taxon>
        <taxon>Amborellaceae</taxon>
        <taxon>Amborella</taxon>
    </lineage>
</organism>
<keyword evidence="2" id="KW-1185">Reference proteome</keyword>
<sequence>MCLLIHTLGPSLLYQWSPLFRYPTTPLTLWHLRFQADMLLLPLKLHWAGYLSVPKRDSHQPHLFSYPPMPQTDHPTPPWLEVSSPSLSRASVDSIFVNEFDKARGNVDLLYRVMGFNYKGLIEAFEAFLKSSFLVQATKDSKGKATATPQRGNCELANLQCFINYEKRGVLNPPCCFLQPLGLAKP</sequence>
<reference evidence="2" key="1">
    <citation type="journal article" date="2013" name="Science">
        <title>The Amborella genome and the evolution of flowering plants.</title>
        <authorList>
            <consortium name="Amborella Genome Project"/>
        </authorList>
    </citation>
    <scope>NUCLEOTIDE SEQUENCE [LARGE SCALE GENOMIC DNA]</scope>
</reference>
<dbReference type="Proteomes" id="UP000017836">
    <property type="component" value="Unassembled WGS sequence"/>
</dbReference>
<accession>W1NVI0</accession>
<name>W1NVI0_AMBTC</name>
<gene>
    <name evidence="1" type="ORF">AMTR_s00108p00104580</name>
</gene>
<dbReference type="Gramene" id="ERM99338">
    <property type="protein sequence ID" value="ERM99338"/>
    <property type="gene ID" value="AMTR_s00108p00104580"/>
</dbReference>
<protein>
    <submittedName>
        <fullName evidence="1">Uncharacterized protein</fullName>
    </submittedName>
</protein>
<dbReference type="AlphaFoldDB" id="W1NVI0"/>
<dbReference type="HOGENOM" id="CLU_1456354_0_0_1"/>
<proteinExistence type="predicted"/>
<dbReference type="EMBL" id="KI395026">
    <property type="protein sequence ID" value="ERM99338.1"/>
    <property type="molecule type" value="Genomic_DNA"/>
</dbReference>
<evidence type="ECO:0000313" key="2">
    <source>
        <dbReference type="Proteomes" id="UP000017836"/>
    </source>
</evidence>